<proteinExistence type="predicted"/>
<gene>
    <name evidence="3" type="ORF">JL111_02625</name>
</gene>
<accession>A0ABS1S2N2</accession>
<dbReference type="PANTHER" id="PTHR45188:SF2">
    <property type="entry name" value="DNAJ HOMOLOG SUBFAMILY C MEMBER 7"/>
    <property type="match status" value="1"/>
</dbReference>
<dbReference type="SUPFAM" id="SSF48452">
    <property type="entry name" value="TPR-like"/>
    <property type="match status" value="1"/>
</dbReference>
<dbReference type="InterPro" id="IPR019734">
    <property type="entry name" value="TPR_rpt"/>
</dbReference>
<dbReference type="EMBL" id="JAESHT010000002">
    <property type="protein sequence ID" value="MBL3672369.1"/>
    <property type="molecule type" value="Genomic_DNA"/>
</dbReference>
<comment type="caution">
    <text evidence="3">The sequence shown here is derived from an EMBL/GenBank/DDBJ whole genome shotgun (WGS) entry which is preliminary data.</text>
</comment>
<dbReference type="PROSITE" id="PS50005">
    <property type="entry name" value="TPR"/>
    <property type="match status" value="2"/>
</dbReference>
<evidence type="ECO:0000256" key="2">
    <source>
        <dbReference type="PROSITE-ProRule" id="PRU00339"/>
    </source>
</evidence>
<organism evidence="3 4">
    <name type="scientific">Paracoccus aerius</name>
    <dbReference type="NCBI Taxonomy" id="1915382"/>
    <lineage>
        <taxon>Bacteria</taxon>
        <taxon>Pseudomonadati</taxon>
        <taxon>Pseudomonadota</taxon>
        <taxon>Alphaproteobacteria</taxon>
        <taxon>Rhodobacterales</taxon>
        <taxon>Paracoccaceae</taxon>
        <taxon>Paracoccus</taxon>
    </lineage>
</organism>
<feature type="repeat" description="TPR" evidence="2">
    <location>
        <begin position="145"/>
        <end position="178"/>
    </location>
</feature>
<sequence length="197" mass="21697">MRPVRHIFHNVVAAICHRIITLFLIPAAFLAAGAAMGQERPDMDELFRRLADPAGEGWRIAESDILREWSKSGSAAMDLLLQRGERALDEGDPQAAVGHLTALTDHAPDFANGFYTRAAAYAALGQFGPALQDLARTLQLEPRHFQAMTQLAMMLEETGDTDRALGAYRRSLTIHPHQQEAIDGAARLERQQDGTDI</sequence>
<dbReference type="Gene3D" id="1.25.40.10">
    <property type="entry name" value="Tetratricopeptide repeat domain"/>
    <property type="match status" value="1"/>
</dbReference>
<name>A0ABS1S2N2_9RHOB</name>
<evidence type="ECO:0000313" key="4">
    <source>
        <dbReference type="Proteomes" id="UP000644749"/>
    </source>
</evidence>
<reference evidence="3 4" key="1">
    <citation type="submission" date="2021-01" db="EMBL/GenBank/DDBJ databases">
        <title>011410 draft genome.</title>
        <authorList>
            <person name="Lang L."/>
        </authorList>
    </citation>
    <scope>NUCLEOTIDE SEQUENCE [LARGE SCALE GENOMIC DNA]</scope>
    <source>
        <strain evidence="3 4">KCTC 42845</strain>
    </source>
</reference>
<dbReference type="Pfam" id="PF13432">
    <property type="entry name" value="TPR_16"/>
    <property type="match status" value="1"/>
</dbReference>
<dbReference type="PANTHER" id="PTHR45188">
    <property type="entry name" value="DNAJ PROTEIN P58IPK HOMOLOG"/>
    <property type="match status" value="1"/>
</dbReference>
<evidence type="ECO:0000313" key="3">
    <source>
        <dbReference type="EMBL" id="MBL3672369.1"/>
    </source>
</evidence>
<keyword evidence="2" id="KW-0802">TPR repeat</keyword>
<keyword evidence="1" id="KW-0677">Repeat</keyword>
<dbReference type="Proteomes" id="UP000644749">
    <property type="component" value="Unassembled WGS sequence"/>
</dbReference>
<keyword evidence="4" id="KW-1185">Reference proteome</keyword>
<dbReference type="SMART" id="SM00028">
    <property type="entry name" value="TPR"/>
    <property type="match status" value="3"/>
</dbReference>
<dbReference type="InterPro" id="IPR011990">
    <property type="entry name" value="TPR-like_helical_dom_sf"/>
</dbReference>
<protein>
    <submittedName>
        <fullName evidence="3">Tetratricopeptide repeat protein</fullName>
    </submittedName>
</protein>
<evidence type="ECO:0000256" key="1">
    <source>
        <dbReference type="ARBA" id="ARBA00022737"/>
    </source>
</evidence>
<feature type="repeat" description="TPR" evidence="2">
    <location>
        <begin position="111"/>
        <end position="144"/>
    </location>
</feature>